<dbReference type="EMBL" id="GGEC01044358">
    <property type="protein sequence ID" value="MBX24842.1"/>
    <property type="molecule type" value="Transcribed_RNA"/>
</dbReference>
<protein>
    <submittedName>
        <fullName evidence="1">Sister chromatid cohesion protein PDS5 homolog A isoform X1</fullName>
    </submittedName>
</protein>
<sequence>MDPMPCPLLNREISWKQILCKHNFHDLAPELLRILLKTQHQYFTWNLFKVAAYTRVAFRTPHTILLINLYQLLQSLLSNRYLLIPKPFSSF</sequence>
<dbReference type="AlphaFoldDB" id="A0A2P2M3Q5"/>
<evidence type="ECO:0000313" key="1">
    <source>
        <dbReference type="EMBL" id="MBX24842.1"/>
    </source>
</evidence>
<organism evidence="1">
    <name type="scientific">Rhizophora mucronata</name>
    <name type="common">Asiatic mangrove</name>
    <dbReference type="NCBI Taxonomy" id="61149"/>
    <lineage>
        <taxon>Eukaryota</taxon>
        <taxon>Viridiplantae</taxon>
        <taxon>Streptophyta</taxon>
        <taxon>Embryophyta</taxon>
        <taxon>Tracheophyta</taxon>
        <taxon>Spermatophyta</taxon>
        <taxon>Magnoliopsida</taxon>
        <taxon>eudicotyledons</taxon>
        <taxon>Gunneridae</taxon>
        <taxon>Pentapetalae</taxon>
        <taxon>rosids</taxon>
        <taxon>fabids</taxon>
        <taxon>Malpighiales</taxon>
        <taxon>Rhizophoraceae</taxon>
        <taxon>Rhizophora</taxon>
    </lineage>
</organism>
<reference evidence="1" key="1">
    <citation type="submission" date="2018-02" db="EMBL/GenBank/DDBJ databases">
        <title>Rhizophora mucronata_Transcriptome.</title>
        <authorList>
            <person name="Meera S.P."/>
            <person name="Sreeshan A."/>
            <person name="Augustine A."/>
        </authorList>
    </citation>
    <scope>NUCLEOTIDE SEQUENCE</scope>
    <source>
        <tissue evidence="1">Leaf</tissue>
    </source>
</reference>
<proteinExistence type="predicted"/>
<accession>A0A2P2M3Q5</accession>
<name>A0A2P2M3Q5_RHIMU</name>